<dbReference type="OrthoDB" id="283424at2759"/>
<dbReference type="GO" id="GO:0032543">
    <property type="term" value="P:mitochondrial translation"/>
    <property type="evidence" value="ECO:0007669"/>
    <property type="project" value="InterPro"/>
</dbReference>
<keyword evidence="3" id="KW-1185">Reference proteome</keyword>
<evidence type="ECO:0000259" key="1">
    <source>
        <dbReference type="Pfam" id="PF10213"/>
    </source>
</evidence>
<evidence type="ECO:0000313" key="3">
    <source>
        <dbReference type="Proteomes" id="UP000789390"/>
    </source>
</evidence>
<sequence length="361" mass="41848">MSAIVNLRVFRNFQQFVSIRPISNYPTSFSKNAEIQKVEEEEEFRSLDLSPNKSLNVRSFGRKLYKRAVVPPPRSHKMPVDQDWPSVWPVPRTFHPASVPLPLNQGWVNPGATPPGKFANAELMKIPNFLHLTPPAIERQCKALKKFCTEWPKELNTTEKIDHHFPIKIITSDYLHSSPSLRDARARIVTLQLKLSTLKLDSHAKDKLLRLVKERYNPETDMLTIVSERCPLRKQNLDYAMYLLNVLVSESRVRPNNFAKQQLHIVCVLCANRAEFIPKTEPWENEKCEADMEKYVWEGSQSQRTLEQLLKRMPDREKAQDLPEVIEQYSRNVTHFHNEGEDAEKVNAYKESVKKLLGLNA</sequence>
<accession>A0A8J2VY91</accession>
<dbReference type="PANTHER" id="PTHR13490:SF0">
    <property type="entry name" value="SMALL RIBOSOMAL SUBUNIT PROTEIN MS35"/>
    <property type="match status" value="1"/>
</dbReference>
<dbReference type="GO" id="GO:0003735">
    <property type="term" value="F:structural constituent of ribosome"/>
    <property type="evidence" value="ECO:0007669"/>
    <property type="project" value="InterPro"/>
</dbReference>
<dbReference type="InterPro" id="IPR039848">
    <property type="entry name" value="Ribosomal_mS35_mt"/>
</dbReference>
<dbReference type="AlphaFoldDB" id="A0A8J2VY91"/>
<dbReference type="Proteomes" id="UP000789390">
    <property type="component" value="Unassembled WGS sequence"/>
</dbReference>
<dbReference type="Pfam" id="PF10213">
    <property type="entry name" value="MRP-S28"/>
    <property type="match status" value="1"/>
</dbReference>
<gene>
    <name evidence="2" type="ORF">DGAL_LOCUS395</name>
</gene>
<evidence type="ECO:0000313" key="2">
    <source>
        <dbReference type="EMBL" id="CAH0098345.1"/>
    </source>
</evidence>
<protein>
    <recommendedName>
        <fullName evidence="1">Small ribosomal subunit protein mS35 mitochondrial conserved domain-containing protein</fullName>
    </recommendedName>
</protein>
<dbReference type="InterPro" id="IPR019349">
    <property type="entry name" value="Ribosomal_mS35_mit"/>
</dbReference>
<feature type="domain" description="Small ribosomal subunit protein mS35 mitochondrial conserved" evidence="1">
    <location>
        <begin position="183"/>
        <end position="259"/>
    </location>
</feature>
<reference evidence="2" key="1">
    <citation type="submission" date="2021-11" db="EMBL/GenBank/DDBJ databases">
        <authorList>
            <person name="Schell T."/>
        </authorList>
    </citation>
    <scope>NUCLEOTIDE SEQUENCE</scope>
    <source>
        <strain evidence="2">M5</strain>
    </source>
</reference>
<organism evidence="2 3">
    <name type="scientific">Daphnia galeata</name>
    <dbReference type="NCBI Taxonomy" id="27404"/>
    <lineage>
        <taxon>Eukaryota</taxon>
        <taxon>Metazoa</taxon>
        <taxon>Ecdysozoa</taxon>
        <taxon>Arthropoda</taxon>
        <taxon>Crustacea</taxon>
        <taxon>Branchiopoda</taxon>
        <taxon>Diplostraca</taxon>
        <taxon>Cladocera</taxon>
        <taxon>Anomopoda</taxon>
        <taxon>Daphniidae</taxon>
        <taxon>Daphnia</taxon>
    </lineage>
</organism>
<dbReference type="EMBL" id="CAKKLH010000002">
    <property type="protein sequence ID" value="CAH0098345.1"/>
    <property type="molecule type" value="Genomic_DNA"/>
</dbReference>
<dbReference type="GO" id="GO:0005763">
    <property type="term" value="C:mitochondrial small ribosomal subunit"/>
    <property type="evidence" value="ECO:0007669"/>
    <property type="project" value="TreeGrafter"/>
</dbReference>
<proteinExistence type="predicted"/>
<dbReference type="PANTHER" id="PTHR13490">
    <property type="entry name" value="MITOCHONDRIAL 28S RIBOSOMAL PROTEIN S28"/>
    <property type="match status" value="1"/>
</dbReference>
<comment type="caution">
    <text evidence="2">The sequence shown here is derived from an EMBL/GenBank/DDBJ whole genome shotgun (WGS) entry which is preliminary data.</text>
</comment>
<name>A0A8J2VY91_9CRUS</name>